<feature type="domain" description="Ig-like" evidence="3">
    <location>
        <begin position="81"/>
        <end position="130"/>
    </location>
</feature>
<keyword evidence="5" id="KW-1185">Reference proteome</keyword>
<dbReference type="PANTHER" id="PTHR10075:SF100">
    <property type="entry name" value="FASCICLIN-2"/>
    <property type="match status" value="1"/>
</dbReference>
<protein>
    <recommendedName>
        <fullName evidence="3">Ig-like domain-containing protein</fullName>
    </recommendedName>
</protein>
<dbReference type="InterPro" id="IPR013098">
    <property type="entry name" value="Ig_I-set"/>
</dbReference>
<dbReference type="Pfam" id="PF07679">
    <property type="entry name" value="I-set"/>
    <property type="match status" value="1"/>
</dbReference>
<dbReference type="InterPro" id="IPR036179">
    <property type="entry name" value="Ig-like_dom_sf"/>
</dbReference>
<dbReference type="Gene3D" id="2.60.40.10">
    <property type="entry name" value="Immunoglobulins"/>
    <property type="match status" value="2"/>
</dbReference>
<evidence type="ECO:0000313" key="4">
    <source>
        <dbReference type="EMBL" id="PIO68095.1"/>
    </source>
</evidence>
<name>A0A2G9UCX6_TELCI</name>
<reference evidence="4 5" key="1">
    <citation type="submission" date="2015-09" db="EMBL/GenBank/DDBJ databases">
        <title>Draft genome of the parasitic nematode Teladorsagia circumcincta isolate WARC Sus (inbred).</title>
        <authorList>
            <person name="Mitreva M."/>
        </authorList>
    </citation>
    <scope>NUCLEOTIDE SEQUENCE [LARGE SCALE GENOMIC DNA]</scope>
    <source>
        <strain evidence="4 5">S</strain>
    </source>
</reference>
<dbReference type="GO" id="GO:0030424">
    <property type="term" value="C:axon"/>
    <property type="evidence" value="ECO:0007669"/>
    <property type="project" value="TreeGrafter"/>
</dbReference>
<sequence>MNNDDAVKIEQNLVFSPAPKPTWYHNGREISEDTDEGFRFESYGKTLVFNVTQDKAGKYDCRFPVHNDIDRAFNVVVEAAPYWPDGPPPNTNTSEGETVTFDCTTSGKPVPKVTFYKNGVGQCLFSFYVL</sequence>
<dbReference type="PANTHER" id="PTHR10075">
    <property type="entry name" value="BASIGIN RELATED"/>
    <property type="match status" value="1"/>
</dbReference>
<evidence type="ECO:0000259" key="3">
    <source>
        <dbReference type="PROSITE" id="PS50835"/>
    </source>
</evidence>
<dbReference type="GO" id="GO:0007411">
    <property type="term" value="P:axon guidance"/>
    <property type="evidence" value="ECO:0007669"/>
    <property type="project" value="TreeGrafter"/>
</dbReference>
<dbReference type="InterPro" id="IPR007110">
    <property type="entry name" value="Ig-like_dom"/>
</dbReference>
<dbReference type="GO" id="GO:0005886">
    <property type="term" value="C:plasma membrane"/>
    <property type="evidence" value="ECO:0007669"/>
    <property type="project" value="TreeGrafter"/>
</dbReference>
<proteinExistence type="predicted"/>
<dbReference type="GO" id="GO:0098632">
    <property type="term" value="F:cell-cell adhesion mediator activity"/>
    <property type="evidence" value="ECO:0007669"/>
    <property type="project" value="TreeGrafter"/>
</dbReference>
<dbReference type="GO" id="GO:0070593">
    <property type="term" value="P:dendrite self-avoidance"/>
    <property type="evidence" value="ECO:0007669"/>
    <property type="project" value="TreeGrafter"/>
</dbReference>
<dbReference type="InterPro" id="IPR013783">
    <property type="entry name" value="Ig-like_fold"/>
</dbReference>
<dbReference type="GO" id="GO:0007156">
    <property type="term" value="P:homophilic cell adhesion via plasma membrane adhesion molecules"/>
    <property type="evidence" value="ECO:0007669"/>
    <property type="project" value="TreeGrafter"/>
</dbReference>
<organism evidence="4 5">
    <name type="scientific">Teladorsagia circumcincta</name>
    <name type="common">Brown stomach worm</name>
    <name type="synonym">Ostertagia circumcincta</name>
    <dbReference type="NCBI Taxonomy" id="45464"/>
    <lineage>
        <taxon>Eukaryota</taxon>
        <taxon>Metazoa</taxon>
        <taxon>Ecdysozoa</taxon>
        <taxon>Nematoda</taxon>
        <taxon>Chromadorea</taxon>
        <taxon>Rhabditida</taxon>
        <taxon>Rhabditina</taxon>
        <taxon>Rhabditomorpha</taxon>
        <taxon>Strongyloidea</taxon>
        <taxon>Trichostrongylidae</taxon>
        <taxon>Teladorsagia</taxon>
    </lineage>
</organism>
<evidence type="ECO:0000256" key="1">
    <source>
        <dbReference type="ARBA" id="ARBA00022737"/>
    </source>
</evidence>
<accession>A0A2G9UCX6</accession>
<gene>
    <name evidence="4" type="ORF">TELCIR_10131</name>
</gene>
<dbReference type="Proteomes" id="UP000230423">
    <property type="component" value="Unassembled WGS sequence"/>
</dbReference>
<dbReference type="EMBL" id="KZ347257">
    <property type="protein sequence ID" value="PIO68095.1"/>
    <property type="molecule type" value="Genomic_DNA"/>
</dbReference>
<dbReference type="SUPFAM" id="SSF48726">
    <property type="entry name" value="Immunoglobulin"/>
    <property type="match status" value="2"/>
</dbReference>
<evidence type="ECO:0000256" key="2">
    <source>
        <dbReference type="ARBA" id="ARBA00023319"/>
    </source>
</evidence>
<dbReference type="AlphaFoldDB" id="A0A2G9UCX6"/>
<keyword evidence="2" id="KW-0393">Immunoglobulin domain</keyword>
<dbReference type="PROSITE" id="PS50835">
    <property type="entry name" value="IG_LIKE"/>
    <property type="match status" value="1"/>
</dbReference>
<keyword evidence="1" id="KW-0677">Repeat</keyword>
<dbReference type="OrthoDB" id="6244967at2759"/>
<evidence type="ECO:0000313" key="5">
    <source>
        <dbReference type="Proteomes" id="UP000230423"/>
    </source>
</evidence>